<dbReference type="AlphaFoldDB" id="A0AAD7HFR7"/>
<reference evidence="1" key="1">
    <citation type="submission" date="2023-03" db="EMBL/GenBank/DDBJ databases">
        <title>Massive genome expansion in bonnet fungi (Mycena s.s.) driven by repeated elements and novel gene families across ecological guilds.</title>
        <authorList>
            <consortium name="Lawrence Berkeley National Laboratory"/>
            <person name="Harder C.B."/>
            <person name="Miyauchi S."/>
            <person name="Viragh M."/>
            <person name="Kuo A."/>
            <person name="Thoen E."/>
            <person name="Andreopoulos B."/>
            <person name="Lu D."/>
            <person name="Skrede I."/>
            <person name="Drula E."/>
            <person name="Henrissat B."/>
            <person name="Morin E."/>
            <person name="Kohler A."/>
            <person name="Barry K."/>
            <person name="LaButti K."/>
            <person name="Morin E."/>
            <person name="Salamov A."/>
            <person name="Lipzen A."/>
            <person name="Mereny Z."/>
            <person name="Hegedus B."/>
            <person name="Baldrian P."/>
            <person name="Stursova M."/>
            <person name="Weitz H."/>
            <person name="Taylor A."/>
            <person name="Grigoriev I.V."/>
            <person name="Nagy L.G."/>
            <person name="Martin F."/>
            <person name="Kauserud H."/>
        </authorList>
    </citation>
    <scope>NUCLEOTIDE SEQUENCE</scope>
    <source>
        <strain evidence="1">CBHHK182m</strain>
    </source>
</reference>
<accession>A0AAD7HFR7</accession>
<protein>
    <submittedName>
        <fullName evidence="1">Uncharacterized protein</fullName>
    </submittedName>
</protein>
<keyword evidence="2" id="KW-1185">Reference proteome</keyword>
<dbReference type="EMBL" id="JARKIB010000260">
    <property type="protein sequence ID" value="KAJ7718785.1"/>
    <property type="molecule type" value="Genomic_DNA"/>
</dbReference>
<comment type="caution">
    <text evidence="1">The sequence shown here is derived from an EMBL/GenBank/DDBJ whole genome shotgun (WGS) entry which is preliminary data.</text>
</comment>
<organism evidence="1 2">
    <name type="scientific">Mycena metata</name>
    <dbReference type="NCBI Taxonomy" id="1033252"/>
    <lineage>
        <taxon>Eukaryota</taxon>
        <taxon>Fungi</taxon>
        <taxon>Dikarya</taxon>
        <taxon>Basidiomycota</taxon>
        <taxon>Agaricomycotina</taxon>
        <taxon>Agaricomycetes</taxon>
        <taxon>Agaricomycetidae</taxon>
        <taxon>Agaricales</taxon>
        <taxon>Marasmiineae</taxon>
        <taxon>Mycenaceae</taxon>
        <taxon>Mycena</taxon>
    </lineage>
</organism>
<evidence type="ECO:0000313" key="2">
    <source>
        <dbReference type="Proteomes" id="UP001215598"/>
    </source>
</evidence>
<sequence length="133" mass="15207">MSWGREQRATRVESGKRRLSVSVVPTLRILPPFHPPTLRFFNISTYIILAMALLHLSSSNDWQCVATLHLLNFFSSINFEFPAVRGPSEFCIRSFFFSVWNQRAGTERSFLLSGHHLEILQYTNSPPGPLPSQ</sequence>
<gene>
    <name evidence="1" type="ORF">B0H16DRAFT_1475309</name>
</gene>
<name>A0AAD7HFR7_9AGAR</name>
<dbReference type="Proteomes" id="UP001215598">
    <property type="component" value="Unassembled WGS sequence"/>
</dbReference>
<proteinExistence type="predicted"/>
<evidence type="ECO:0000313" key="1">
    <source>
        <dbReference type="EMBL" id="KAJ7718785.1"/>
    </source>
</evidence>